<feature type="compositionally biased region" description="Low complexity" evidence="2">
    <location>
        <begin position="1427"/>
        <end position="1442"/>
    </location>
</feature>
<gene>
    <name evidence="4" type="ORF">BGTH12_LOCUS3193</name>
</gene>
<evidence type="ECO:0000256" key="1">
    <source>
        <dbReference type="SAM" id="Coils"/>
    </source>
</evidence>
<dbReference type="GO" id="GO:0005938">
    <property type="term" value="C:cell cortex"/>
    <property type="evidence" value="ECO:0007669"/>
    <property type="project" value="InterPro"/>
</dbReference>
<feature type="region of interest" description="Disordered" evidence="2">
    <location>
        <begin position="542"/>
        <end position="694"/>
    </location>
</feature>
<name>A0A9W4CZM7_BLUGR</name>
<feature type="compositionally biased region" description="Low complexity" evidence="2">
    <location>
        <begin position="665"/>
        <end position="684"/>
    </location>
</feature>
<dbReference type="PANTHER" id="PTHR28190">
    <property type="entry name" value="NUCLEAR MIGRATION PROTEIN NUM1"/>
    <property type="match status" value="1"/>
</dbReference>
<feature type="region of interest" description="Disordered" evidence="2">
    <location>
        <begin position="372"/>
        <end position="418"/>
    </location>
</feature>
<protein>
    <submittedName>
        <fullName evidence="4">BgTH12-02081</fullName>
    </submittedName>
</protein>
<feature type="compositionally biased region" description="Basic residues" evidence="2">
    <location>
        <begin position="649"/>
        <end position="664"/>
    </location>
</feature>
<feature type="region of interest" description="Disordered" evidence="2">
    <location>
        <begin position="1427"/>
        <end position="1450"/>
    </location>
</feature>
<accession>A0A9W4CZM7</accession>
<feature type="compositionally biased region" description="Basic and acidic residues" evidence="2">
    <location>
        <begin position="1089"/>
        <end position="1110"/>
    </location>
</feature>
<feature type="compositionally biased region" description="Basic and acidic residues" evidence="2">
    <location>
        <begin position="574"/>
        <end position="587"/>
    </location>
</feature>
<feature type="region of interest" description="Disordered" evidence="2">
    <location>
        <begin position="159"/>
        <end position="178"/>
    </location>
</feature>
<dbReference type="CDD" id="cd13365">
    <property type="entry name" value="PH_PLC_plant-like"/>
    <property type="match status" value="1"/>
</dbReference>
<feature type="region of interest" description="Disordered" evidence="2">
    <location>
        <begin position="703"/>
        <end position="722"/>
    </location>
</feature>
<dbReference type="InterPro" id="IPR001849">
    <property type="entry name" value="PH_domain"/>
</dbReference>
<feature type="domain" description="PH" evidence="3">
    <location>
        <begin position="1231"/>
        <end position="1342"/>
    </location>
</feature>
<feature type="region of interest" description="Disordered" evidence="2">
    <location>
        <begin position="1086"/>
        <end position="1113"/>
    </location>
</feature>
<evidence type="ECO:0000313" key="5">
    <source>
        <dbReference type="Proteomes" id="UP000683417"/>
    </source>
</evidence>
<feature type="compositionally biased region" description="Polar residues" evidence="2">
    <location>
        <begin position="604"/>
        <end position="648"/>
    </location>
</feature>
<feature type="compositionally biased region" description="Polar residues" evidence="2">
    <location>
        <begin position="159"/>
        <end position="172"/>
    </location>
</feature>
<feature type="region of interest" description="Disordered" evidence="2">
    <location>
        <begin position="1"/>
        <end position="25"/>
    </location>
</feature>
<dbReference type="GO" id="GO:0005543">
    <property type="term" value="F:phospholipid binding"/>
    <property type="evidence" value="ECO:0007669"/>
    <property type="project" value="InterPro"/>
</dbReference>
<dbReference type="InterPro" id="IPR024774">
    <property type="entry name" value="PH_dom-Mcp5-type"/>
</dbReference>
<keyword evidence="1" id="KW-0175">Coiled coil</keyword>
<feature type="region of interest" description="Disordered" evidence="2">
    <location>
        <begin position="1365"/>
        <end position="1404"/>
    </location>
</feature>
<evidence type="ECO:0000313" key="4">
    <source>
        <dbReference type="EMBL" id="CAD6501835.1"/>
    </source>
</evidence>
<dbReference type="GO" id="GO:0005739">
    <property type="term" value="C:mitochondrion"/>
    <property type="evidence" value="ECO:0007669"/>
    <property type="project" value="TreeGrafter"/>
</dbReference>
<dbReference type="InterPro" id="IPR053005">
    <property type="entry name" value="Nuclear_Pos-Cytoskel_Interact"/>
</dbReference>
<dbReference type="SMART" id="SM00233">
    <property type="entry name" value="PH"/>
    <property type="match status" value="1"/>
</dbReference>
<dbReference type="Proteomes" id="UP000683417">
    <property type="component" value="Unassembled WGS sequence"/>
</dbReference>
<feature type="compositionally biased region" description="Basic and acidic residues" evidence="2">
    <location>
        <begin position="9"/>
        <end position="20"/>
    </location>
</feature>
<feature type="compositionally biased region" description="Polar residues" evidence="2">
    <location>
        <begin position="542"/>
        <end position="564"/>
    </location>
</feature>
<sequence length="1498" mass="167714">MATLLAMDHPQESPESKQEISENDPFLSQSAYSTHHRFSCFDHESFALSPSTSPDQVKRALEAHFAETERRIQEASTLGKALIQQRKDIAERLEDVQRQQAQDEISPELRQKLAEIEKEYNEVGRDSARAFLPKSRVLSTELNGSPLKEIKVTSSYCDSTNISNSGQRSGSPSKERLEFQGVGSPSRLGVVNRRLRNLPSNRHDDLQFATDISTSLLSQLRDLQAILLEKEEHLKVTTLEKLRLEEEAESFAEHLRSLSESGERYKDENWALETQIHEFISKEKVAADRERRLAQSLNTLQAEKTAAQKELDEIKLIHAKFSEDHASTLKHHEAELSSMRRQLSSVETERAALRRKVDELLGQNHELVKAIASNRGRYEERDQSRGMGDDDLEVAPNDLTPEHSPPPSPVKGTPRHSMLESETLKSSLHHAHRTIQTLKSNIQREKSEKLELRRVLQDARDELEVRRRDAGSGNVKKARKREVKDVKKPLNPGHLGLSRSSKSEIFINDANWEDDCEKLDSDHHALLTVQQLPVRALNSEITSASRNTGSPPDSSDQFDTANEQETSDAFETAEETHSGRGELRTAEEEFSEELTETEYGSGGITRSNACRSILSSPGNRHSFHSTASTSDDDYNWSQETRTLNSKQPSRLRLRVGHGSSRRSRVASQEPQSRSSPASRATSSRNGTPKATGKSLFAEIGDMGNSEDEESLQETPTPSRHVSISAAPDSIFTTERCVNILPLPPTPKPYMVESGTMTEPWVPQAHKDQVDSQSRLATATAIFSEKLKKAGNLGAPSDRTTIRMNDASSQWCAENFSNPADTVTRSVLTTKCSDIDSQNELVQRCSGEKNLLHLAQSSGYSATTTSEAKNISLSISTIISNDFEPLEVEDQIENCHKKSEILAPCSMVLSQIQSVETEPLEINRVHKDDKIDSLGTFVKIEDSHNSKPSISQICDFGSDLDKDLDLSLSSIPEGQPSSNKKFTNYEKIQKYADESSTDKLCLQGPIKQINVDESSQTMLTASQISEILREEIEKSKPDKCLKSMSLTQASSIYEKPSDKLSDNMGSIASNKTGLAATKDVRLKIPMSRSHNSEIQDDSKISNHQPVKDGKKQNNISNNQRINLQKSNIHQKIDPATLLLTPTHKFDPLHRPTTPNANQLNPFSFEDCTTPRPINVPTGVEAQEFNHKLKSTNPSISSFASEVESRFQMQRGLDNAYDIHSGTDPRMINAITQTMIGEYLWKYTRKTGRGVMSEKRHRRYFWVHPYTKTLYWSDRDPSSAGRAELRAKSVPIEAVRVVTDDNPMPPGLHRKSLIIITPSRAIKFTATTGQRHETWFNSLSYLLLRTGEATSQGTPGIIVHEEVSEFNPERTNQRTGMASLSSYNSRTTKNEPLENPPHATGLRSYPPTAGTFSRLSSYWRPGKDGVVGSLSSRQSRYSSENNESIYEASQVHDSAEDVREIIEKQDRESDKLENVRACCDGRHDVGHLHSSTQSRYSRVT</sequence>
<feature type="coiled-coil region" evidence="1">
    <location>
        <begin position="428"/>
        <end position="462"/>
    </location>
</feature>
<dbReference type="PROSITE" id="PS50003">
    <property type="entry name" value="PH_DOMAIN"/>
    <property type="match status" value="1"/>
</dbReference>
<dbReference type="Pfam" id="PF12814">
    <property type="entry name" value="Mcp5_PH"/>
    <property type="match status" value="1"/>
</dbReference>
<dbReference type="GO" id="GO:0000226">
    <property type="term" value="P:microtubule cytoskeleton organization"/>
    <property type="evidence" value="ECO:0007669"/>
    <property type="project" value="TreeGrafter"/>
</dbReference>
<feature type="compositionally biased region" description="Polar residues" evidence="2">
    <location>
        <begin position="1371"/>
        <end position="1385"/>
    </location>
</feature>
<comment type="caution">
    <text evidence="4">The sequence shown here is derived from an EMBL/GenBank/DDBJ whole genome shotgun (WGS) entry which is preliminary data.</text>
</comment>
<feature type="compositionally biased region" description="Basic and acidic residues" evidence="2">
    <location>
        <begin position="376"/>
        <end position="388"/>
    </location>
</feature>
<dbReference type="GO" id="GO:0015631">
    <property type="term" value="F:tubulin binding"/>
    <property type="evidence" value="ECO:0007669"/>
    <property type="project" value="TreeGrafter"/>
</dbReference>
<proteinExistence type="predicted"/>
<dbReference type="PANTHER" id="PTHR28190:SF1">
    <property type="entry name" value="NUCLEAR MIGRATION PROTEIN NUM1"/>
    <property type="match status" value="1"/>
</dbReference>
<reference evidence="4" key="1">
    <citation type="submission" date="2020-10" db="EMBL/GenBank/DDBJ databases">
        <authorList>
            <person name="Muller C M."/>
        </authorList>
    </citation>
    <scope>NUCLEOTIDE SEQUENCE</scope>
    <source>
        <strain evidence="4">THUN-12</strain>
    </source>
</reference>
<feature type="region of interest" description="Disordered" evidence="2">
    <location>
        <begin position="466"/>
        <end position="498"/>
    </location>
</feature>
<organism evidence="4 5">
    <name type="scientific">Blumeria graminis f. sp. triticale</name>
    <dbReference type="NCBI Taxonomy" id="1689686"/>
    <lineage>
        <taxon>Eukaryota</taxon>
        <taxon>Fungi</taxon>
        <taxon>Dikarya</taxon>
        <taxon>Ascomycota</taxon>
        <taxon>Pezizomycotina</taxon>
        <taxon>Leotiomycetes</taxon>
        <taxon>Erysiphales</taxon>
        <taxon>Erysiphaceae</taxon>
        <taxon>Blumeria</taxon>
    </lineage>
</organism>
<dbReference type="GO" id="GO:0032065">
    <property type="term" value="P:maintenance of protein location in cell cortex"/>
    <property type="evidence" value="ECO:0007669"/>
    <property type="project" value="InterPro"/>
</dbReference>
<feature type="coiled-coil region" evidence="1">
    <location>
        <begin position="290"/>
        <end position="370"/>
    </location>
</feature>
<evidence type="ECO:0000256" key="2">
    <source>
        <dbReference type="SAM" id="MobiDB-lite"/>
    </source>
</evidence>
<dbReference type="EMBL" id="CAJHIT010000005">
    <property type="protein sequence ID" value="CAD6501835.1"/>
    <property type="molecule type" value="Genomic_DNA"/>
</dbReference>
<feature type="coiled-coil region" evidence="1">
    <location>
        <begin position="58"/>
        <end position="99"/>
    </location>
</feature>
<evidence type="ECO:0000259" key="3">
    <source>
        <dbReference type="PROSITE" id="PS50003"/>
    </source>
</evidence>
<feature type="compositionally biased region" description="Polar residues" evidence="2">
    <location>
        <begin position="712"/>
        <end position="721"/>
    </location>
</feature>